<dbReference type="RefSeq" id="WP_317944792.1">
    <property type="nucleotide sequence ID" value="NZ_JAUBDI010000012.1"/>
</dbReference>
<evidence type="ECO:0000256" key="8">
    <source>
        <dbReference type="PROSITE-ProRule" id="PRU00591"/>
    </source>
</evidence>
<dbReference type="InterPro" id="IPR000209">
    <property type="entry name" value="Peptidase_S8/S53_dom"/>
</dbReference>
<dbReference type="CDD" id="cd07475">
    <property type="entry name" value="Peptidases_S8_C5a_Peptidase"/>
    <property type="match status" value="1"/>
</dbReference>
<dbReference type="PROSITE" id="PS00136">
    <property type="entry name" value="SUBTILASE_ASP"/>
    <property type="match status" value="1"/>
</dbReference>
<dbReference type="Pfam" id="PF02225">
    <property type="entry name" value="PA"/>
    <property type="match status" value="1"/>
</dbReference>
<dbReference type="SUPFAM" id="SSF52025">
    <property type="entry name" value="PA domain"/>
    <property type="match status" value="1"/>
</dbReference>
<organism evidence="15 16">
    <name type="scientific">Sporosarcina saromensis</name>
    <dbReference type="NCBI Taxonomy" id="359365"/>
    <lineage>
        <taxon>Bacteria</taxon>
        <taxon>Bacillati</taxon>
        <taxon>Bacillota</taxon>
        <taxon>Bacilli</taxon>
        <taxon>Bacillales</taxon>
        <taxon>Caryophanaceae</taxon>
        <taxon>Sporosarcina</taxon>
    </lineage>
</organism>
<evidence type="ECO:0000256" key="3">
    <source>
        <dbReference type="ARBA" id="ARBA00022670"/>
    </source>
</evidence>
<dbReference type="Pfam" id="PF19127">
    <property type="entry name" value="Choline_bind_3"/>
    <property type="match status" value="3"/>
</dbReference>
<keyword evidence="2" id="KW-0964">Secreted</keyword>
<dbReference type="InterPro" id="IPR013783">
    <property type="entry name" value="Ig-like_fold"/>
</dbReference>
<feature type="active site" description="Charge relay system" evidence="9">
    <location>
        <position position="578"/>
    </location>
</feature>
<feature type="repeat" description="Cell wall-binding" evidence="8">
    <location>
        <begin position="1290"/>
        <end position="1309"/>
    </location>
</feature>
<evidence type="ECO:0000313" key="16">
    <source>
        <dbReference type="Proteomes" id="UP001282284"/>
    </source>
</evidence>
<dbReference type="InterPro" id="IPR034216">
    <property type="entry name" value="C5a_Peptidase"/>
</dbReference>
<feature type="active site" description="Charge relay system" evidence="9">
    <location>
        <position position="192"/>
    </location>
</feature>
<dbReference type="InterPro" id="IPR022398">
    <property type="entry name" value="Peptidase_S8_His-AS"/>
</dbReference>
<evidence type="ECO:0000259" key="13">
    <source>
        <dbReference type="Pfam" id="PF02225"/>
    </source>
</evidence>
<proteinExistence type="inferred from homology"/>
<keyword evidence="7 9" id="KW-0720">Serine protease</keyword>
<dbReference type="InterPro" id="IPR003137">
    <property type="entry name" value="PA_domain"/>
</dbReference>
<dbReference type="Pfam" id="PF01473">
    <property type="entry name" value="Choline_bind_1"/>
    <property type="match status" value="3"/>
</dbReference>
<feature type="repeat" description="Cell wall-binding" evidence="8">
    <location>
        <begin position="1229"/>
        <end position="1248"/>
    </location>
</feature>
<dbReference type="PRINTS" id="PR00723">
    <property type="entry name" value="SUBTILISIN"/>
</dbReference>
<dbReference type="SUPFAM" id="SSF52743">
    <property type="entry name" value="Subtilisin-like"/>
    <property type="match status" value="1"/>
</dbReference>
<dbReference type="InterPro" id="IPR036852">
    <property type="entry name" value="Peptidase_S8/S53_dom_sf"/>
</dbReference>
<dbReference type="PANTHER" id="PTHR43399">
    <property type="entry name" value="SUBTILISIN-RELATED"/>
    <property type="match status" value="1"/>
</dbReference>
<evidence type="ECO:0000256" key="11">
    <source>
        <dbReference type="SAM" id="SignalP"/>
    </source>
</evidence>
<dbReference type="InterPro" id="IPR051048">
    <property type="entry name" value="Peptidase_S8/S53_subtilisin"/>
</dbReference>
<keyword evidence="16" id="KW-1185">Reference proteome</keyword>
<keyword evidence="3 9" id="KW-0645">Protease</keyword>
<dbReference type="EMBL" id="JAUBDI010000012">
    <property type="protein sequence ID" value="MDW0114039.1"/>
    <property type="molecule type" value="Genomic_DNA"/>
</dbReference>
<dbReference type="Proteomes" id="UP001282284">
    <property type="component" value="Unassembled WGS sequence"/>
</dbReference>
<feature type="repeat" description="Cell wall-binding" evidence="8">
    <location>
        <begin position="1270"/>
        <end position="1289"/>
    </location>
</feature>
<dbReference type="PROSITE" id="PS00137">
    <property type="entry name" value="SUBTILASE_HIS"/>
    <property type="match status" value="1"/>
</dbReference>
<feature type="signal peptide" evidence="11">
    <location>
        <begin position="1"/>
        <end position="23"/>
    </location>
</feature>
<comment type="caution">
    <text evidence="15">The sequence shown here is derived from an EMBL/GenBank/DDBJ whole genome shotgun (WGS) entry which is preliminary data.</text>
</comment>
<dbReference type="Gene3D" id="3.50.30.30">
    <property type="match status" value="1"/>
</dbReference>
<dbReference type="InterPro" id="IPR023828">
    <property type="entry name" value="Peptidase_S8_Ser-AS"/>
</dbReference>
<evidence type="ECO:0000313" key="15">
    <source>
        <dbReference type="EMBL" id="MDW0114039.1"/>
    </source>
</evidence>
<sequence length="1431" mass="158001">MKVGRILSMLLALMLVFSSTSFANGTLKAPERNKSVNQSKTEKSGYVTQEDTYKFTDKVRVIVEVEGDPAITYATNQGIKYADVSESKKATLQANVLETQNKVKQKLSSNQVNMEFKESFTTVFNGFSGVVEYGKIGTIEKLPGVVSVSVSNEYERPVTEPNMNYSNELIEAQKAWEEYGYNGKGMIVGIIDTGVDPSHKDFVLTNEEEAKLQQNAVESSISENGLQGKFYTTKVPYGYNYMDENHEILDLGPKASHHGMHVAGTVAANGEIKGVSPEAQILALKVFGNDVNLRSTWGDIYVKAIDDAIILGADVLNLSLGSTAAFVTPEDPEQQAVTRAVEHGVLMSISAGNSAHFGAGFDNPYASNPDIGVVGSPGLSIDSLQVASFENAYMDMDAVRYDFAETSGQATFLSASAVHPNDVAQKEFIVEHAGLGKPADFEGKDFTGKYALVKRGDIIFTEKALNAQAVGAAGVIIYNNADGYVNMATDPAIVIPQLFMLKNDGDLLAEEIKKGTEVTLTFDGGKKKSANPNAGKMSAFSSWGLTPNLDFKPEITAPGGNIYSTLQGDAYGLMSGTSMAAPHVSGGAALVLERVDKDFNLTGRDRVELAKNMLMNTAKPMIDKGTVQGIFGLENLYSPRLQGAGLMQLHAALSTPVVVTETTTDLAKVALKEVNDEFTFELMATNYTDEAVTYNLDANVQTDLVLFDQLGYAPDELEAQELEGAIVTLNKGVDTLEVPANGSVVFEVKVNLADAKVFNRNASAMVDPEEVFPNGYFVEGFVTLANETQPTLSVPYVGFNGDWNAAPVVDGMIYDDSSSFYGNSAMVYSNEDSYYYLGFDPINKEYSASTIAISPNGDDENDQIIPVLSFLRNAKQVQYNVLDSEKNKLRTIKTDNNVRKHYHDGTYPTYTLDPANGWDGKVKNKVVEDGQYYFEIATTIDFEGKPAQKVQVPVIVDTVGPEITGTLEGNQLTYGAVDGGSGIKYIEVFVDGELQATVNEQEQHITIENAKSIIEIVAVDFAGNTSTLAVNDKNIPVITILSPETASVSDKNEVVVSGTVQDESDITEFKVQGKDVELQWDNERKIYKFETTIVLEDGAHPISIYAKDTGGNETSLFNSRTIFVDTTAPVIEVEVPERVEFEVETFELIASLSDNFSELRFYVDGDEKFYAEMKGYKMEAIHEDVSVDLPLVVGENTFELKLVDLAGHETVQTIVIHREEYKEPVEEIETGWILENGKWFYYDEEGKKVTCWYKLNDKWYFFNHQTAVMETGWVKDQNMWYYLGVSGAMQTGWQKVSGTWYLFDKHGVMQTGWQKVSGTWYLFDKHGVMQTGWQQVNGTWYLFDKHGAMQTDWQQVSGTWYLFDKHGAMQTGWKKVGATWYLFNKHGAMQIGWQKVGTKWYYFSKSGSMQTGWVTISGKKYYFSSSGEWIK</sequence>
<evidence type="ECO:0000256" key="2">
    <source>
        <dbReference type="ARBA" id="ARBA00022525"/>
    </source>
</evidence>
<protein>
    <submittedName>
        <fullName evidence="15">S8 family serine peptidase</fullName>
    </submittedName>
</protein>
<evidence type="ECO:0000256" key="10">
    <source>
        <dbReference type="RuleBase" id="RU003355"/>
    </source>
</evidence>
<feature type="repeat" description="Cell wall-binding" evidence="8">
    <location>
        <begin position="1330"/>
        <end position="1349"/>
    </location>
</feature>
<evidence type="ECO:0000256" key="4">
    <source>
        <dbReference type="ARBA" id="ARBA00022729"/>
    </source>
</evidence>
<gene>
    <name evidence="15" type="ORF">QT711_12655</name>
</gene>
<keyword evidence="6 9" id="KW-0378">Hydrolase</keyword>
<evidence type="ECO:0000256" key="1">
    <source>
        <dbReference type="ARBA" id="ARBA00011073"/>
    </source>
</evidence>
<dbReference type="Pfam" id="PF00082">
    <property type="entry name" value="Peptidase_S8"/>
    <property type="match status" value="1"/>
</dbReference>
<accession>A0ABU4GAM9</accession>
<dbReference type="Gene3D" id="3.40.50.200">
    <property type="entry name" value="Peptidase S8/S53 domain"/>
    <property type="match status" value="1"/>
</dbReference>
<dbReference type="Gene3D" id="2.10.270.10">
    <property type="entry name" value="Cholin Binding"/>
    <property type="match status" value="1"/>
</dbReference>
<feature type="repeat" description="Cell wall-binding" evidence="8">
    <location>
        <begin position="1410"/>
        <end position="1429"/>
    </location>
</feature>
<keyword evidence="4 11" id="KW-0732">Signal</keyword>
<feature type="repeat" description="Cell wall-binding" evidence="8">
    <location>
        <begin position="1310"/>
        <end position="1329"/>
    </location>
</feature>
<dbReference type="InterPro" id="IPR010435">
    <property type="entry name" value="C5a/SBT2-like_Fn3"/>
</dbReference>
<dbReference type="Gene3D" id="2.60.40.1710">
    <property type="entry name" value="Subtilisin-like superfamily"/>
    <property type="match status" value="1"/>
</dbReference>
<feature type="repeat" description="Cell wall-binding" evidence="8">
    <location>
        <begin position="1390"/>
        <end position="1409"/>
    </location>
</feature>
<dbReference type="CDD" id="cd02133">
    <property type="entry name" value="PA_C5a_like"/>
    <property type="match status" value="1"/>
</dbReference>
<dbReference type="InterPro" id="IPR015500">
    <property type="entry name" value="Peptidase_S8_subtilisin-rel"/>
</dbReference>
<evidence type="ECO:0000256" key="5">
    <source>
        <dbReference type="ARBA" id="ARBA00022737"/>
    </source>
</evidence>
<dbReference type="PANTHER" id="PTHR43399:SF4">
    <property type="entry name" value="CELL WALL-ASSOCIATED PROTEASE"/>
    <property type="match status" value="1"/>
</dbReference>
<dbReference type="PROSITE" id="PS00138">
    <property type="entry name" value="SUBTILASE_SER"/>
    <property type="match status" value="1"/>
</dbReference>
<evidence type="ECO:0000259" key="14">
    <source>
        <dbReference type="Pfam" id="PF06280"/>
    </source>
</evidence>
<comment type="similarity">
    <text evidence="1 9 10">Belongs to the peptidase S8 family.</text>
</comment>
<name>A0ABU4GAM9_9BACL</name>
<reference evidence="15 16" key="1">
    <citation type="submission" date="2023-06" db="EMBL/GenBank/DDBJ databases">
        <title>Sporosarcina sp. nov., isolated from Korean traditional fermented seafood 'Jeotgal'.</title>
        <authorList>
            <person name="Yang A.I."/>
            <person name="Shin N.-R."/>
        </authorList>
    </citation>
    <scope>NUCLEOTIDE SEQUENCE [LARGE SCALE GENOMIC DNA]</scope>
    <source>
        <strain evidence="15 16">KCTC13119</strain>
    </source>
</reference>
<dbReference type="InterPro" id="IPR046450">
    <property type="entry name" value="PA_dom_sf"/>
</dbReference>
<evidence type="ECO:0000256" key="9">
    <source>
        <dbReference type="PROSITE-ProRule" id="PRU01240"/>
    </source>
</evidence>
<dbReference type="Gene3D" id="2.60.40.10">
    <property type="entry name" value="Immunoglobulins"/>
    <property type="match status" value="1"/>
</dbReference>
<dbReference type="Pfam" id="PF09136">
    <property type="entry name" value="Glucodextran_B"/>
    <property type="match status" value="1"/>
</dbReference>
<dbReference type="InterPro" id="IPR023827">
    <property type="entry name" value="Peptidase_S8_Asp-AS"/>
</dbReference>
<feature type="domain" description="C5a peptidase/Subtilisin-like protease SBT2-like Fn3-like" evidence="14">
    <location>
        <begin position="669"/>
        <end position="797"/>
    </location>
</feature>
<evidence type="ECO:0000259" key="12">
    <source>
        <dbReference type="Pfam" id="PF00082"/>
    </source>
</evidence>
<keyword evidence="5" id="KW-0677">Repeat</keyword>
<feature type="domain" description="Peptidase S8/S53" evidence="12">
    <location>
        <begin position="183"/>
        <end position="629"/>
    </location>
</feature>
<feature type="chain" id="PRO_5045725564" evidence="11">
    <location>
        <begin position="24"/>
        <end position="1431"/>
    </location>
</feature>
<dbReference type="SUPFAM" id="SSF69360">
    <property type="entry name" value="Cell wall binding repeat"/>
    <property type="match status" value="1"/>
</dbReference>
<dbReference type="PROSITE" id="PS51170">
    <property type="entry name" value="CW"/>
    <property type="match status" value="8"/>
</dbReference>
<feature type="active site" description="Charge relay system" evidence="9">
    <location>
        <position position="258"/>
    </location>
</feature>
<feature type="repeat" description="Cell wall-binding" evidence="8">
    <location>
        <begin position="1350"/>
        <end position="1369"/>
    </location>
</feature>
<dbReference type="PROSITE" id="PS51892">
    <property type="entry name" value="SUBTILASE"/>
    <property type="match status" value="1"/>
</dbReference>
<feature type="domain" description="PA" evidence="13">
    <location>
        <begin position="437"/>
        <end position="508"/>
    </location>
</feature>
<evidence type="ECO:0000256" key="7">
    <source>
        <dbReference type="ARBA" id="ARBA00022825"/>
    </source>
</evidence>
<dbReference type="InterPro" id="IPR018337">
    <property type="entry name" value="Cell_wall/Cho-bd_repeat"/>
</dbReference>
<evidence type="ECO:0000256" key="6">
    <source>
        <dbReference type="ARBA" id="ARBA00022801"/>
    </source>
</evidence>
<dbReference type="Gene3D" id="2.10.270.20">
    <property type="match status" value="2"/>
</dbReference>
<dbReference type="Pfam" id="PF06280">
    <property type="entry name" value="fn3_5"/>
    <property type="match status" value="1"/>
</dbReference>